<dbReference type="RefSeq" id="WP_106223367.1">
    <property type="nucleotide sequence ID" value="NZ_JABXYE010000046.1"/>
</dbReference>
<dbReference type="Gene3D" id="3.40.50.2300">
    <property type="match status" value="1"/>
</dbReference>
<evidence type="ECO:0000313" key="4">
    <source>
        <dbReference type="Proteomes" id="UP000480943"/>
    </source>
</evidence>
<dbReference type="EMBL" id="VZUQ01000066">
    <property type="protein sequence ID" value="KAB1180254.1"/>
    <property type="molecule type" value="Genomic_DNA"/>
</dbReference>
<evidence type="ECO:0000256" key="2">
    <source>
        <dbReference type="ARBA" id="ARBA00022840"/>
    </source>
</evidence>
<dbReference type="PANTHER" id="PTHR43384">
    <property type="entry name" value="SEPTUM SITE-DETERMINING PROTEIN MIND HOMOLOG, CHLOROPLASTIC-RELATED"/>
    <property type="match status" value="1"/>
</dbReference>
<dbReference type="Proteomes" id="UP000480943">
    <property type="component" value="Unassembled WGS sequence"/>
</dbReference>
<dbReference type="GO" id="GO:0005524">
    <property type="term" value="F:ATP binding"/>
    <property type="evidence" value="ECO:0007669"/>
    <property type="project" value="UniProtKB-KW"/>
</dbReference>
<dbReference type="GO" id="GO:0009898">
    <property type="term" value="C:cytoplasmic side of plasma membrane"/>
    <property type="evidence" value="ECO:0007669"/>
    <property type="project" value="TreeGrafter"/>
</dbReference>
<dbReference type="GO" id="GO:0016887">
    <property type="term" value="F:ATP hydrolysis activity"/>
    <property type="evidence" value="ECO:0007669"/>
    <property type="project" value="TreeGrafter"/>
</dbReference>
<dbReference type="PANTHER" id="PTHR43384:SF6">
    <property type="entry name" value="SEPTUM SITE-DETERMINING PROTEIN MIND HOMOLOG, CHLOROPLASTIC"/>
    <property type="match status" value="1"/>
</dbReference>
<protein>
    <submittedName>
        <fullName evidence="3">Chromosome partitioning protein ParA</fullName>
    </submittedName>
</protein>
<reference evidence="3 4" key="1">
    <citation type="submission" date="2019-09" db="EMBL/GenBank/DDBJ databases">
        <title>Photobacterium damselae subsp. damselae CDC-2227-81, a human clinical isolate.</title>
        <authorList>
            <person name="Osorio C.R."/>
        </authorList>
    </citation>
    <scope>NUCLEOTIDE SEQUENCE [LARGE SCALE GENOMIC DNA]</scope>
    <source>
        <strain evidence="3 4">CDC-2227-81</strain>
    </source>
</reference>
<name>A0AAD3WUX8_PHODD</name>
<proteinExistence type="predicted"/>
<keyword evidence="2" id="KW-0067">ATP-binding</keyword>
<accession>A0AAD3WUX8</accession>
<dbReference type="GO" id="GO:0051782">
    <property type="term" value="P:negative regulation of cell division"/>
    <property type="evidence" value="ECO:0007669"/>
    <property type="project" value="TreeGrafter"/>
</dbReference>
<evidence type="ECO:0000313" key="3">
    <source>
        <dbReference type="EMBL" id="KAB1180254.1"/>
    </source>
</evidence>
<comment type="caution">
    <text evidence="3">The sequence shown here is derived from an EMBL/GenBank/DDBJ whole genome shotgun (WGS) entry which is preliminary data.</text>
</comment>
<keyword evidence="1" id="KW-0547">Nucleotide-binding</keyword>
<dbReference type="SUPFAM" id="SSF52540">
    <property type="entry name" value="P-loop containing nucleoside triphosphate hydrolases"/>
    <property type="match status" value="1"/>
</dbReference>
<dbReference type="GO" id="GO:0005829">
    <property type="term" value="C:cytosol"/>
    <property type="evidence" value="ECO:0007669"/>
    <property type="project" value="TreeGrafter"/>
</dbReference>
<gene>
    <name evidence="3" type="ORF">F6450_11575</name>
</gene>
<organism evidence="3 4">
    <name type="scientific">Photobacterium damselae subsp. damselae</name>
    <name type="common">Listonella damsela</name>
    <dbReference type="NCBI Taxonomy" id="85581"/>
    <lineage>
        <taxon>Bacteria</taxon>
        <taxon>Pseudomonadati</taxon>
        <taxon>Pseudomonadota</taxon>
        <taxon>Gammaproteobacteria</taxon>
        <taxon>Vibrionales</taxon>
        <taxon>Vibrionaceae</taxon>
        <taxon>Photobacterium</taxon>
    </lineage>
</organism>
<dbReference type="InterPro" id="IPR050625">
    <property type="entry name" value="ParA/MinD_ATPase"/>
</dbReference>
<dbReference type="InterPro" id="IPR027417">
    <property type="entry name" value="P-loop_NTPase"/>
</dbReference>
<sequence length="409" mass="46080">MFDLVDVLKNKNLDSVSSEEFKSVLFFQTENCKDLVEEVFRFEGITPPRIIKNNEGDIRSHIREESAEIIIIELNESTNVTKDIDHISSLLPNNASVIVIGQEDAISTIRNLKTMGFYYLFWPASKLDIVDFLNNVRDNRRRNFGLGKKRSAKRVAIWGSKGGVGTSLIVAEISKELSEKRNSSCLVMDSSFLGGNLDIMLGLKQFKKRHIALGALTASLDETYASSMTQKVNDMLSLLAIESNELDNNQMKDYSRELSNELSHQVNFIIEDLSNSNISQSDFDYVALNIDTLIIVTEPSVSSVRAAANLIHQLEEKNSSVRCILIVNNVRPEKSATVSMSEIEKLLHKKINVECAYEQSLCDEILRGKSIYKQSFDISKKINIVTSLLLGEEPSLPKKNFLNRIFQSK</sequence>
<dbReference type="AlphaFoldDB" id="A0AAD3WUX8"/>
<dbReference type="Gene3D" id="3.40.50.300">
    <property type="entry name" value="P-loop containing nucleotide triphosphate hydrolases"/>
    <property type="match status" value="1"/>
</dbReference>
<evidence type="ECO:0000256" key="1">
    <source>
        <dbReference type="ARBA" id="ARBA00022741"/>
    </source>
</evidence>